<reference evidence="2 3" key="1">
    <citation type="submission" date="2020-06" db="EMBL/GenBank/DDBJ databases">
        <authorList>
            <person name="Li R."/>
            <person name="Bekaert M."/>
        </authorList>
    </citation>
    <scope>NUCLEOTIDE SEQUENCE [LARGE SCALE GENOMIC DNA]</scope>
    <source>
        <strain evidence="3">wild</strain>
    </source>
</reference>
<dbReference type="EMBL" id="CACVKT020005610">
    <property type="protein sequence ID" value="CAC5396415.1"/>
    <property type="molecule type" value="Genomic_DNA"/>
</dbReference>
<evidence type="ECO:0000313" key="3">
    <source>
        <dbReference type="Proteomes" id="UP000507470"/>
    </source>
</evidence>
<evidence type="ECO:0000313" key="2">
    <source>
        <dbReference type="EMBL" id="CAC5396415.1"/>
    </source>
</evidence>
<evidence type="ECO:0000256" key="1">
    <source>
        <dbReference type="SAM" id="SignalP"/>
    </source>
</evidence>
<feature type="signal peptide" evidence="1">
    <location>
        <begin position="1"/>
        <end position="25"/>
    </location>
</feature>
<sequence length="121" mass="13921">MDYFSLFKILKYGFMLCLLSQLTTAVNDDEVDVPLLDTQNAPLFATLDMSKANRRIKEHVFAAVKTKIGELEEKIKEYVSDIEKNASVSRNNELRIVIENVLKEKEDTCLQGRCLTKGFEW</sequence>
<organism evidence="2 3">
    <name type="scientific">Mytilus coruscus</name>
    <name type="common">Sea mussel</name>
    <dbReference type="NCBI Taxonomy" id="42192"/>
    <lineage>
        <taxon>Eukaryota</taxon>
        <taxon>Metazoa</taxon>
        <taxon>Spiralia</taxon>
        <taxon>Lophotrochozoa</taxon>
        <taxon>Mollusca</taxon>
        <taxon>Bivalvia</taxon>
        <taxon>Autobranchia</taxon>
        <taxon>Pteriomorphia</taxon>
        <taxon>Mytilida</taxon>
        <taxon>Mytiloidea</taxon>
        <taxon>Mytilidae</taxon>
        <taxon>Mytilinae</taxon>
        <taxon>Mytilus</taxon>
    </lineage>
</organism>
<feature type="chain" id="PRO_5027052214" evidence="1">
    <location>
        <begin position="26"/>
        <end position="121"/>
    </location>
</feature>
<keyword evidence="1" id="KW-0732">Signal</keyword>
<keyword evidence="3" id="KW-1185">Reference proteome</keyword>
<dbReference type="AlphaFoldDB" id="A0A6J8CK46"/>
<dbReference type="Proteomes" id="UP000507470">
    <property type="component" value="Unassembled WGS sequence"/>
</dbReference>
<name>A0A6J8CK46_MYTCO</name>
<protein>
    <submittedName>
        <fullName evidence="2">Uncharacterized protein</fullName>
    </submittedName>
</protein>
<gene>
    <name evidence="2" type="ORF">MCOR_30973</name>
</gene>
<proteinExistence type="predicted"/>
<dbReference type="OrthoDB" id="7972392at2759"/>
<accession>A0A6J8CK46</accession>